<organism evidence="1 2">
    <name type="scientific">Roseospira navarrensis</name>
    <dbReference type="NCBI Taxonomy" id="140058"/>
    <lineage>
        <taxon>Bacteria</taxon>
        <taxon>Pseudomonadati</taxon>
        <taxon>Pseudomonadota</taxon>
        <taxon>Alphaproteobacteria</taxon>
        <taxon>Rhodospirillales</taxon>
        <taxon>Rhodospirillaceae</taxon>
        <taxon>Roseospira</taxon>
    </lineage>
</organism>
<proteinExistence type="predicted"/>
<sequence length="312" mass="33106">MSVAQSRRRSAASVARAIHTDQRIKAAVLGAALLVVSAVALAAAPAAWGQTVATGDGGAADGAAGSSFTLAPHEAVYDLRLISRAPGSPVATANGTMTYRIEDTCDGWAMESRTVLNLFYNRGDPVQTDWSFISWESKDATQYRFRIRSERNGTLDELIDGKARMAADSDSGGVAAFSKPADRTLDLAPRVLLPVQHTLRVLEAASAGDRIYTASMFDGSEVNGPMQSTAVIAEAVPAGAIGELPDNPLLDSPSWRMVLSFFAADSRSSLPDYEVRLRYHDNGVAEEVIQDFGTMALRGVLSELKPIEGGGC</sequence>
<protein>
    <submittedName>
        <fullName evidence="1">DUF1849 family protein</fullName>
    </submittedName>
</protein>
<accession>A0A7X2D3E1</accession>
<name>A0A7X2D3E1_9PROT</name>
<dbReference type="AlphaFoldDB" id="A0A7X2D3E1"/>
<dbReference type="Proteomes" id="UP000434582">
    <property type="component" value="Unassembled WGS sequence"/>
</dbReference>
<evidence type="ECO:0000313" key="2">
    <source>
        <dbReference type="Proteomes" id="UP000434582"/>
    </source>
</evidence>
<reference evidence="1 2" key="1">
    <citation type="submission" date="2019-10" db="EMBL/GenBank/DDBJ databases">
        <title>Draft whole-genome sequence of the purple nonsulfur photosynthetic bacterium Roseospira navarrensis DSM 15114.</title>
        <authorList>
            <person name="Kyndt J.A."/>
            <person name="Meyer T.E."/>
        </authorList>
    </citation>
    <scope>NUCLEOTIDE SEQUENCE [LARGE SCALE GENOMIC DNA]</scope>
    <source>
        <strain evidence="1 2">DSM 15114</strain>
    </source>
</reference>
<gene>
    <name evidence="1" type="ORF">GHC57_09310</name>
</gene>
<evidence type="ECO:0000313" key="1">
    <source>
        <dbReference type="EMBL" id="MQX36713.1"/>
    </source>
</evidence>
<dbReference type="InterPro" id="IPR015000">
    <property type="entry name" value="EipB-like"/>
</dbReference>
<dbReference type="RefSeq" id="WP_153343444.1">
    <property type="nucleotide sequence ID" value="NZ_WIVE01000024.1"/>
</dbReference>
<dbReference type="OrthoDB" id="9815514at2"/>
<dbReference type="EMBL" id="WIVE01000024">
    <property type="protein sequence ID" value="MQX36713.1"/>
    <property type="molecule type" value="Genomic_DNA"/>
</dbReference>
<keyword evidence="2" id="KW-1185">Reference proteome</keyword>
<dbReference type="Pfam" id="PF08904">
    <property type="entry name" value="EipB_like"/>
    <property type="match status" value="1"/>
</dbReference>
<comment type="caution">
    <text evidence="1">The sequence shown here is derived from an EMBL/GenBank/DDBJ whole genome shotgun (WGS) entry which is preliminary data.</text>
</comment>